<dbReference type="InterPro" id="IPR037171">
    <property type="entry name" value="NagB/RpiA_transferase-like"/>
</dbReference>
<protein>
    <submittedName>
        <fullName evidence="5">DeoR/GlpR transcriptional regulator</fullName>
    </submittedName>
</protein>
<dbReference type="InterPro" id="IPR050313">
    <property type="entry name" value="Carb_Metab_HTH_regulators"/>
</dbReference>
<dbReference type="Gene3D" id="3.40.50.1360">
    <property type="match status" value="1"/>
</dbReference>
<dbReference type="SMART" id="SM00420">
    <property type="entry name" value="HTH_DEOR"/>
    <property type="match status" value="1"/>
</dbReference>
<dbReference type="GO" id="GO:0003700">
    <property type="term" value="F:DNA-binding transcription factor activity"/>
    <property type="evidence" value="ECO:0007669"/>
    <property type="project" value="InterPro"/>
</dbReference>
<accession>A0A942TJE4</accession>
<dbReference type="SMART" id="SM01134">
    <property type="entry name" value="DeoRC"/>
    <property type="match status" value="1"/>
</dbReference>
<dbReference type="InterPro" id="IPR036388">
    <property type="entry name" value="WH-like_DNA-bd_sf"/>
</dbReference>
<proteinExistence type="predicted"/>
<evidence type="ECO:0000313" key="6">
    <source>
        <dbReference type="Proteomes" id="UP000682713"/>
    </source>
</evidence>
<dbReference type="RefSeq" id="WP_213109948.1">
    <property type="nucleotide sequence ID" value="NZ_JAGYPJ010000001.1"/>
</dbReference>
<keyword evidence="1" id="KW-0805">Transcription regulation</keyword>
<name>A0A942TJE4_9BACI</name>
<dbReference type="SUPFAM" id="SSF100950">
    <property type="entry name" value="NagB/RpiA/CoA transferase-like"/>
    <property type="match status" value="1"/>
</dbReference>
<gene>
    <name evidence="5" type="ORF">KHA93_06255</name>
</gene>
<dbReference type="Proteomes" id="UP000682713">
    <property type="component" value="Unassembled WGS sequence"/>
</dbReference>
<dbReference type="PANTHER" id="PTHR30363:SF44">
    <property type="entry name" value="AGA OPERON TRANSCRIPTIONAL REPRESSOR-RELATED"/>
    <property type="match status" value="1"/>
</dbReference>
<evidence type="ECO:0000313" key="5">
    <source>
        <dbReference type="EMBL" id="MBS4199256.1"/>
    </source>
</evidence>
<dbReference type="InterPro" id="IPR036390">
    <property type="entry name" value="WH_DNA-bd_sf"/>
</dbReference>
<sequence>MLVAERHKKIIELVNQRLSIRVSELSDIFSVTEETIRRDLEKLEIEGKLQRSHGGAVSIQEPNSELHFSERVTANVPEKKAIAKEAADQVNSGDRIILDASTTAWYMAKELPNIPLTVVTNSIKVVMELSKKEKIEVISTGGKLLSRSLSFVGPLAEQSISNYHVDKAFISCTGVHFQDGLSDSNELQALLKKQMMIRTERVYLMADSSKFGKRAFSQILPLHEVNVIITDKKIDPITQQTLEENDITVVTTQLSNMQEPLDRKLPLIKGKNQKLRLRR</sequence>
<evidence type="ECO:0000256" key="1">
    <source>
        <dbReference type="ARBA" id="ARBA00023015"/>
    </source>
</evidence>
<reference evidence="5 6" key="1">
    <citation type="submission" date="2021-05" db="EMBL/GenBank/DDBJ databases">
        <title>Novel Bacillus species.</title>
        <authorList>
            <person name="Liu G."/>
        </authorList>
    </citation>
    <scope>NUCLEOTIDE SEQUENCE [LARGE SCALE GENOMIC DNA]</scope>
    <source>
        <strain evidence="5 6">FJAT-49732</strain>
    </source>
</reference>
<dbReference type="InterPro" id="IPR014036">
    <property type="entry name" value="DeoR-like_C"/>
</dbReference>
<dbReference type="PANTHER" id="PTHR30363">
    <property type="entry name" value="HTH-TYPE TRANSCRIPTIONAL REGULATOR SRLR-RELATED"/>
    <property type="match status" value="1"/>
</dbReference>
<evidence type="ECO:0000256" key="3">
    <source>
        <dbReference type="ARBA" id="ARBA00023163"/>
    </source>
</evidence>
<dbReference type="Gene3D" id="1.10.10.10">
    <property type="entry name" value="Winged helix-like DNA-binding domain superfamily/Winged helix DNA-binding domain"/>
    <property type="match status" value="1"/>
</dbReference>
<dbReference type="PROSITE" id="PS00894">
    <property type="entry name" value="HTH_DEOR_1"/>
    <property type="match status" value="1"/>
</dbReference>
<evidence type="ECO:0000256" key="2">
    <source>
        <dbReference type="ARBA" id="ARBA00023125"/>
    </source>
</evidence>
<dbReference type="InterPro" id="IPR001034">
    <property type="entry name" value="DeoR_HTH"/>
</dbReference>
<dbReference type="PRINTS" id="PR00037">
    <property type="entry name" value="HTHLACR"/>
</dbReference>
<evidence type="ECO:0000259" key="4">
    <source>
        <dbReference type="PROSITE" id="PS51000"/>
    </source>
</evidence>
<dbReference type="Pfam" id="PF00455">
    <property type="entry name" value="DeoRC"/>
    <property type="match status" value="1"/>
</dbReference>
<dbReference type="Pfam" id="PF08220">
    <property type="entry name" value="HTH_DeoR"/>
    <property type="match status" value="1"/>
</dbReference>
<dbReference type="GO" id="GO:0003677">
    <property type="term" value="F:DNA binding"/>
    <property type="evidence" value="ECO:0007669"/>
    <property type="project" value="UniProtKB-KW"/>
</dbReference>
<keyword evidence="2" id="KW-0238">DNA-binding</keyword>
<dbReference type="AlphaFoldDB" id="A0A942TJE4"/>
<dbReference type="PROSITE" id="PS51000">
    <property type="entry name" value="HTH_DEOR_2"/>
    <property type="match status" value="1"/>
</dbReference>
<dbReference type="EMBL" id="JAGYPJ010000001">
    <property type="protein sequence ID" value="MBS4199256.1"/>
    <property type="molecule type" value="Genomic_DNA"/>
</dbReference>
<keyword evidence="3" id="KW-0804">Transcription</keyword>
<dbReference type="InterPro" id="IPR018356">
    <property type="entry name" value="Tscrpt_reg_HTH_DeoR_CS"/>
</dbReference>
<feature type="domain" description="HTH deoR-type" evidence="4">
    <location>
        <begin position="3"/>
        <end position="58"/>
    </location>
</feature>
<dbReference type="SUPFAM" id="SSF46785">
    <property type="entry name" value="Winged helix' DNA-binding domain"/>
    <property type="match status" value="1"/>
</dbReference>
<comment type="caution">
    <text evidence="5">The sequence shown here is derived from an EMBL/GenBank/DDBJ whole genome shotgun (WGS) entry which is preliminary data.</text>
</comment>
<organism evidence="5 6">
    <name type="scientific">Lederbergia citrisecunda</name>
    <dbReference type="NCBI Taxonomy" id="2833583"/>
    <lineage>
        <taxon>Bacteria</taxon>
        <taxon>Bacillati</taxon>
        <taxon>Bacillota</taxon>
        <taxon>Bacilli</taxon>
        <taxon>Bacillales</taxon>
        <taxon>Bacillaceae</taxon>
        <taxon>Lederbergia</taxon>
    </lineage>
</organism>
<keyword evidence="6" id="KW-1185">Reference proteome</keyword>